<dbReference type="CDD" id="cd06008">
    <property type="entry name" value="NF-X1-zinc-finger"/>
    <property type="match status" value="1"/>
</dbReference>
<dbReference type="EMBL" id="OOIP01000001">
    <property type="protein sequence ID" value="SPO35252.1"/>
    <property type="molecule type" value="Genomic_DNA"/>
</dbReference>
<organism evidence="12 13">
    <name type="scientific">Pseudozyma flocculosa</name>
    <dbReference type="NCBI Taxonomy" id="84751"/>
    <lineage>
        <taxon>Eukaryota</taxon>
        <taxon>Fungi</taxon>
        <taxon>Dikarya</taxon>
        <taxon>Basidiomycota</taxon>
        <taxon>Ustilaginomycotina</taxon>
        <taxon>Ustilaginomycetes</taxon>
        <taxon>Ustilaginales</taxon>
        <taxon>Ustilaginaceae</taxon>
        <taxon>Pseudozyma</taxon>
    </lineage>
</organism>
<feature type="region of interest" description="Disordered" evidence="9">
    <location>
        <begin position="67"/>
        <end position="91"/>
    </location>
</feature>
<evidence type="ECO:0000256" key="3">
    <source>
        <dbReference type="ARBA" id="ARBA00022723"/>
    </source>
</evidence>
<evidence type="ECO:0000256" key="1">
    <source>
        <dbReference type="ARBA" id="ARBA00004496"/>
    </source>
</evidence>
<dbReference type="PROSITE" id="PS50103">
    <property type="entry name" value="ZF_C3H1"/>
    <property type="match status" value="1"/>
</dbReference>
<dbReference type="InterPro" id="IPR046439">
    <property type="entry name" value="ZF_RZ_dom"/>
</dbReference>
<evidence type="ECO:0000259" key="10">
    <source>
        <dbReference type="PROSITE" id="PS50103"/>
    </source>
</evidence>
<evidence type="ECO:0000256" key="8">
    <source>
        <dbReference type="SAM" id="Coils"/>
    </source>
</evidence>
<sequence length="2316" mass="252872">MAEQSKLCRWFGTAQGCRYGDSCIFKHADAAPKAAGSSTATPSASTKSKPYRPVLFSTRLTLNPPDITATTVPQLAEPTSDALMPRSDQDPDQTRSRLFVYLKPNFTFSSSFAVKTFCEILVSCNSKHTDWTMDKRTDFLDQLVHNEAAGIQRIRDVLRYPITIRACAPPRVELCFQQTVLLVTMFLSSEAVVRCMAKRTQTLLLGIVDLHLGEILDAVLTSSEALLKSSIGVPALASMAQIFKPTSVMLLEYIRLFKDAAIENEPALKSFVDKFAELHTAWADKVRAGTIRNDVLATLPVDQQSFALHVVGHWIRQLKDVVARAGRKIGPGDGATHVDADAVLAQQNLGQLAHMQRLFEGPGSLRGAGPRHDNDHADITKIQIVPTHSELSSSVAPYIPATIPGAPHHLSEGTYARVLDVQFRLLREEAMAPFRQGLASLLRDLQSLVKPNTGDREGLAGAARIRAILHEGGGRLQADRQDIVAADLVIHGDGRLQFRGCRTLANNGVVVDLSFCSPVRARSNPKRYWEFAAKRALGMGALVAFLVASGDLSPRLFMGTVCSFPSDMLKGVASGRDPTVSISFFDSAALAFFFDKPKGVTELLVEANGIIYDTIAPFLRSLQDSNPHYLPFKAYIAETMHRQLPAGSVEVAAPDYALAPGFKFDLSALLLDSKRSTQTLTMSMDAHSIDAARRQLEEASTFDGSQIDAIVNSLTSQVALIQGPPGTGKSYTGVALVDVLLKSKVRPILIVCVTNHALDHFLRSILDKGITESLVRFGSASKDPKVASFSWNSIKHAAHDDPSSRALNAAFKQYKVAEEKLNQCLRALQQTRLPLESITNVNGFAYGAHFEQLSDKSGKALPAAVSAFEQRWQVVGPNTKSHETLFDFWLEGGDLIFRVQPATAAVSAPALQRPTRREDAQPRRGALGMGHLHLNWGLLAVEEALAEDDSDKDAEARSESAQMTEEAQHTAAVPIDLHDEVQQEELVEAMSGLVLDESGTWPELRSADSDRDVEELGEDNDVWSFSLKERHKLARHWEQRARELENDRFDRAKREFEQAREELNHQKDQACLRIVLGCDIIGCTTNGAAKLTSLLAVLLVEEAAEILEACLTTPLLPPVSRDQNAAHVLASMTPSLQHLLLIGDPMQLRPHISNYTLSMESKRGQLHRLDFSLMERLATEAGLPITQLNVQRRMRAEIADLVRPLYHNLQDHPDMANRADVKGFQKNLVFMDHSHAEDRTRDAGSRSNDFEVLMVIDLVRYLCQLGYRKEGDICLLTPYLGQLAKLKKAMAKEVVKVVVDNRDEEQLALAEAADAAEAPNEAYMSVQSSSLEAAVRVATVDNFQGEEARVVILSLVRNAGSSDGDDEDPATAYQNVGIGFLKVRAAAVPVTNVAREAALTHRSASPQSQSPNRSNVALSRAKEGLFILGNAGLLSSKSEFWASTLATLDASGAVMNGFPLQCEHHPEETLSATDPGQIPVWAPNGGCPQICSKSIGCGHICDKKCHPGDAEHRLHPCEAPCARLHEECSHPCQKACHEDCGLCEFPLSSVQLPCGHTADKVPCHQVKSGYVRCTVPVTKELQTCEHTLAVPCGDDVADYSCNAACGKVMSCCGRVCSAGCDAYQSLSTKGKATGPSARMRDSEDGEHAEAVIERTAHRPHLCDQPFSSCPHKCSQRFYFFLIVSQAASPTTSAASAASPVGVRASTASAASVATSRAPPASPRARGMRARTLLRAAPSLAVSTDVLASHLRCDLSLALAFPATLAARRPSSAVTLAPAACIECMPAEKRQADVVDLLMHRTLAEIDDTDDGLDNILLTLDCGHIFTVETLDGILELDKYYDRDENGWVRPSLPSSMFEKPKKCPTCRAEIYARRYSRPIKRAVLDLQETKTTRELNAAVARVRKACASVDITAKKETLREDVAKAISVLPATVPSLEEQKRLTRSLVKDQARVDLKSGHTSITPSGKVFDIRSRGVDQALVRAWNAACTAIKQCYVQVQDIAKRPLSPSMDAWQAAVASSYQAAAMLYDMERDPRAGLKAMREAKVAVGTPAPRADYRFRVESIMHGINLRLLLLDLAEEVATQLKGADSPQLWSWNLYIDFVMTSIILDATKAVHFAEIGQCSKLFLEANALKLRVEFERVKTEAIRVLESELSKRPEVSKAAGQHVDILFEGSEAIVNSFVASATPELAAFYVANVQPTMRQLREEAVAFVQHLAAETFYQPVSSAEKMMITKAMHDAEFTHGGHWYRCDNGHPFTIGDCGGAMQVSACPECGARIGGSGHRLLGGNIVDSEMEDLAREQGTAPSPWNWAQWAP</sequence>
<dbReference type="Pfam" id="PF13087">
    <property type="entry name" value="AAA_12"/>
    <property type="match status" value="1"/>
</dbReference>
<reference evidence="12 13" key="1">
    <citation type="submission" date="2018-03" db="EMBL/GenBank/DDBJ databases">
        <authorList>
            <person name="Guldener U."/>
        </authorList>
    </citation>
    <scope>NUCLEOTIDE SEQUENCE [LARGE SCALE GENOMIC DNA]</scope>
    <source>
        <strain evidence="12 13">DAOM196992</strain>
    </source>
</reference>
<dbReference type="CDD" id="cd18808">
    <property type="entry name" value="SF1_C_Upf1"/>
    <property type="match status" value="1"/>
</dbReference>
<dbReference type="InterPro" id="IPR045055">
    <property type="entry name" value="DNA2/NAM7-like"/>
</dbReference>
<dbReference type="InterPro" id="IPR041677">
    <property type="entry name" value="DNA2/NAM7_AAA_11"/>
</dbReference>
<dbReference type="OrthoDB" id="2423195at2759"/>
<evidence type="ECO:0000256" key="5">
    <source>
        <dbReference type="ARBA" id="ARBA00022833"/>
    </source>
</evidence>
<dbReference type="InterPro" id="IPR027417">
    <property type="entry name" value="P-loop_NTPase"/>
</dbReference>
<keyword evidence="6" id="KW-0391">Immunity</keyword>
<dbReference type="Pfam" id="PF13086">
    <property type="entry name" value="AAA_11"/>
    <property type="match status" value="2"/>
</dbReference>
<dbReference type="Pfam" id="PF20173">
    <property type="entry name" value="ZnF_RZ-type"/>
    <property type="match status" value="1"/>
</dbReference>
<keyword evidence="8" id="KW-0175">Coiled coil</keyword>
<dbReference type="GO" id="GO:0008270">
    <property type="term" value="F:zinc ion binding"/>
    <property type="evidence" value="ECO:0007669"/>
    <property type="project" value="UniProtKB-KW"/>
</dbReference>
<evidence type="ECO:0000313" key="12">
    <source>
        <dbReference type="EMBL" id="SPO35252.1"/>
    </source>
</evidence>
<keyword evidence="4 7" id="KW-0863">Zinc-finger</keyword>
<evidence type="ECO:0000256" key="2">
    <source>
        <dbReference type="ARBA" id="ARBA00022490"/>
    </source>
</evidence>
<keyword evidence="2" id="KW-0963">Cytoplasm</keyword>
<evidence type="ECO:0000259" key="11">
    <source>
        <dbReference type="PROSITE" id="PS51981"/>
    </source>
</evidence>
<dbReference type="SUPFAM" id="SSF52540">
    <property type="entry name" value="P-loop containing nucleoside triphosphate hydrolases"/>
    <property type="match status" value="1"/>
</dbReference>
<evidence type="ECO:0000256" key="6">
    <source>
        <dbReference type="ARBA" id="ARBA00022859"/>
    </source>
</evidence>
<accession>A0A5C3ET81</accession>
<dbReference type="GO" id="GO:0004386">
    <property type="term" value="F:helicase activity"/>
    <property type="evidence" value="ECO:0007669"/>
    <property type="project" value="InterPro"/>
</dbReference>
<comment type="subcellular location">
    <subcellularLocation>
        <location evidence="1">Cytoplasm</location>
    </subcellularLocation>
</comment>
<name>A0A5C3ET81_9BASI</name>
<dbReference type="PROSITE" id="PS51981">
    <property type="entry name" value="ZF_RZ"/>
    <property type="match status" value="1"/>
</dbReference>
<dbReference type="InterPro" id="IPR041679">
    <property type="entry name" value="DNA2/NAM7-like_C"/>
</dbReference>
<feature type="region of interest" description="Disordered" evidence="9">
    <location>
        <begin position="947"/>
        <end position="972"/>
    </location>
</feature>
<feature type="zinc finger region" description="C3H1-type" evidence="7">
    <location>
        <begin position="2"/>
        <end position="30"/>
    </location>
</feature>
<keyword evidence="13" id="KW-1185">Reference proteome</keyword>
<evidence type="ECO:0000256" key="4">
    <source>
        <dbReference type="ARBA" id="ARBA00022771"/>
    </source>
</evidence>
<dbReference type="PANTHER" id="PTHR10887">
    <property type="entry name" value="DNA2/NAM7 HELICASE FAMILY"/>
    <property type="match status" value="1"/>
</dbReference>
<feature type="domain" description="RZ-type" evidence="11">
    <location>
        <begin position="2225"/>
        <end position="2301"/>
    </location>
</feature>
<evidence type="ECO:0000256" key="9">
    <source>
        <dbReference type="SAM" id="MobiDB-lite"/>
    </source>
</evidence>
<keyword evidence="5 7" id="KW-0862">Zinc</keyword>
<proteinExistence type="predicted"/>
<evidence type="ECO:0000313" key="13">
    <source>
        <dbReference type="Proteomes" id="UP000323386"/>
    </source>
</evidence>
<protein>
    <submittedName>
        <fullName evidence="12">Uncharacterized protein</fullName>
    </submittedName>
</protein>
<evidence type="ECO:0000256" key="7">
    <source>
        <dbReference type="PROSITE-ProRule" id="PRU00723"/>
    </source>
</evidence>
<dbReference type="PANTHER" id="PTHR10887:SF445">
    <property type="entry name" value="NFX1-TYPE ZINC FINGER-CONTAINING PROTEIN 1"/>
    <property type="match status" value="1"/>
</dbReference>
<dbReference type="InterPro" id="IPR000571">
    <property type="entry name" value="Znf_CCCH"/>
</dbReference>
<dbReference type="GO" id="GO:0002376">
    <property type="term" value="P:immune system process"/>
    <property type="evidence" value="ECO:0007669"/>
    <property type="project" value="UniProtKB-KW"/>
</dbReference>
<dbReference type="GO" id="GO:0031048">
    <property type="term" value="P:regulatory ncRNA-mediated heterochromatin formation"/>
    <property type="evidence" value="ECO:0007669"/>
    <property type="project" value="TreeGrafter"/>
</dbReference>
<feature type="domain" description="C3H1-type" evidence="10">
    <location>
        <begin position="2"/>
        <end position="30"/>
    </location>
</feature>
<keyword evidence="3 7" id="KW-0479">Metal-binding</keyword>
<dbReference type="GO" id="GO:0031380">
    <property type="term" value="C:nuclear RNA-directed RNA polymerase complex"/>
    <property type="evidence" value="ECO:0007669"/>
    <property type="project" value="TreeGrafter"/>
</dbReference>
<dbReference type="GO" id="GO:0005737">
    <property type="term" value="C:cytoplasm"/>
    <property type="evidence" value="ECO:0007669"/>
    <property type="project" value="UniProtKB-SubCell"/>
</dbReference>
<dbReference type="Proteomes" id="UP000323386">
    <property type="component" value="Unassembled WGS sequence"/>
</dbReference>
<dbReference type="InterPro" id="IPR047187">
    <property type="entry name" value="SF1_C_Upf1"/>
</dbReference>
<dbReference type="Gene3D" id="3.40.50.300">
    <property type="entry name" value="P-loop containing nucleotide triphosphate hydrolases"/>
    <property type="match status" value="3"/>
</dbReference>
<gene>
    <name evidence="12" type="ORF">PSFLO_00723</name>
</gene>
<feature type="coiled-coil region" evidence="8">
    <location>
        <begin position="1027"/>
        <end position="1073"/>
    </location>
</feature>